<reference evidence="4" key="1">
    <citation type="submission" date="2011-06" db="EMBL/GenBank/DDBJ databases">
        <title>Complete genome sequence of Paenibacillus mucilaginosus KNP414.</title>
        <authorList>
            <person name="Wang J."/>
            <person name="Hu S."/>
            <person name="Hu X."/>
            <person name="Zhang B."/>
            <person name="Dong D."/>
            <person name="Zhang S."/>
            <person name="Zhao K."/>
            <person name="Wu D."/>
        </authorList>
    </citation>
    <scope>NUCLEOTIDE SEQUENCE [LARGE SCALE GENOMIC DNA]</scope>
    <source>
        <strain evidence="4">KNP414</strain>
    </source>
</reference>
<dbReference type="SUPFAM" id="SSF53756">
    <property type="entry name" value="UDP-Glycosyltransferase/glycogen phosphorylase"/>
    <property type="match status" value="1"/>
</dbReference>
<evidence type="ECO:0000313" key="3">
    <source>
        <dbReference type="EMBL" id="AEI45283.1"/>
    </source>
</evidence>
<dbReference type="PANTHER" id="PTHR12526:SF630">
    <property type="entry name" value="GLYCOSYLTRANSFERASE"/>
    <property type="match status" value="1"/>
</dbReference>
<dbReference type="PATRIC" id="fig|1036673.3.peg.6312"/>
<keyword evidence="3" id="KW-0328">Glycosyltransferase</keyword>
<reference evidence="3 4" key="2">
    <citation type="journal article" date="2013" name="Genome Announc.">
        <title>Genome Sequence of Growth-Improving Paenibacillus mucilaginosus Strain KNP414.</title>
        <authorList>
            <person name="Lu J.J."/>
            <person name="Wang J.F."/>
            <person name="Hu X.F."/>
        </authorList>
    </citation>
    <scope>NUCLEOTIDE SEQUENCE [LARGE SCALE GENOMIC DNA]</scope>
    <source>
        <strain evidence="3 4">KNP414</strain>
    </source>
</reference>
<feature type="domain" description="Glycosyltransferase subfamily 4-like N-terminal" evidence="2">
    <location>
        <begin position="15"/>
        <end position="179"/>
    </location>
</feature>
<evidence type="ECO:0000259" key="2">
    <source>
        <dbReference type="Pfam" id="PF13439"/>
    </source>
</evidence>
<dbReference type="InterPro" id="IPR001296">
    <property type="entry name" value="Glyco_trans_1"/>
</dbReference>
<dbReference type="HOGENOM" id="CLU_009583_0_3_9"/>
<dbReference type="PANTHER" id="PTHR12526">
    <property type="entry name" value="GLYCOSYLTRANSFERASE"/>
    <property type="match status" value="1"/>
</dbReference>
<keyword evidence="3" id="KW-0808">Transferase</keyword>
<dbReference type="AlphaFoldDB" id="F8FCG4"/>
<dbReference type="Pfam" id="PF13439">
    <property type="entry name" value="Glyco_transf_4"/>
    <property type="match status" value="1"/>
</dbReference>
<dbReference type="EMBL" id="CP002869">
    <property type="protein sequence ID" value="AEI45283.1"/>
    <property type="molecule type" value="Genomic_DNA"/>
</dbReference>
<feature type="domain" description="Glycosyl transferase family 1" evidence="1">
    <location>
        <begin position="193"/>
        <end position="352"/>
    </location>
</feature>
<dbReference type="InterPro" id="IPR028098">
    <property type="entry name" value="Glyco_trans_4-like_N"/>
</dbReference>
<protein>
    <submittedName>
        <fullName evidence="3">Galactosyltransferase</fullName>
    </submittedName>
</protein>
<dbReference type="Pfam" id="PF00534">
    <property type="entry name" value="Glycos_transf_1"/>
    <property type="match status" value="1"/>
</dbReference>
<organism evidence="3 4">
    <name type="scientific">Paenibacillus mucilaginosus (strain KNP414)</name>
    <dbReference type="NCBI Taxonomy" id="1036673"/>
    <lineage>
        <taxon>Bacteria</taxon>
        <taxon>Bacillati</taxon>
        <taxon>Bacillota</taxon>
        <taxon>Bacilli</taxon>
        <taxon>Bacillales</taxon>
        <taxon>Paenibacillaceae</taxon>
        <taxon>Paenibacillus</taxon>
    </lineage>
</organism>
<dbReference type="CDD" id="cd03801">
    <property type="entry name" value="GT4_PimA-like"/>
    <property type="match status" value="1"/>
</dbReference>
<name>F8FCG4_PAEMK</name>
<evidence type="ECO:0000259" key="1">
    <source>
        <dbReference type="Pfam" id="PF00534"/>
    </source>
</evidence>
<dbReference type="Gene3D" id="3.40.50.2000">
    <property type="entry name" value="Glycogen Phosphorylase B"/>
    <property type="match status" value="2"/>
</dbReference>
<dbReference type="KEGG" id="pms:KNP414_06764"/>
<dbReference type="GO" id="GO:0016757">
    <property type="term" value="F:glycosyltransferase activity"/>
    <property type="evidence" value="ECO:0007669"/>
    <property type="project" value="UniProtKB-KW"/>
</dbReference>
<dbReference type="RefSeq" id="WP_013920427.1">
    <property type="nucleotide sequence ID" value="NC_015690.1"/>
</dbReference>
<accession>F8FCG4</accession>
<proteinExistence type="predicted"/>
<dbReference type="Proteomes" id="UP000006620">
    <property type="component" value="Chromosome"/>
</dbReference>
<evidence type="ECO:0000313" key="4">
    <source>
        <dbReference type="Proteomes" id="UP000006620"/>
    </source>
</evidence>
<sequence length="396" mass="44724">MVKHILYLQPYPSQVGGVDTVLLQLIEGLDRTQYQPFVLLAGHSPYVERYESLGVKVFIGKLAVFGKPTSYRYYWDNTLKLFSTVRTVLDIIKKHRIDLVHSHKMELMGGNIAAKLKGIPSVQTVHELPRGMLPAYQMVGMLNHLLNDKVVVLCERSKVMFRWFGRESGKLTKIYNGIHFSKSNSDNASIPLREQLGVSAEEPLMMTVARLAPEKGIETLIRAAERFKADGNRGHFVIVGDATFEHEKVYKEKLFALAGELGVTDRVHFLGLRRDVPELLRQADVFVLSSVYDTFPTAVLEAMRAGLPVISTDVGGVPEMVRPENGLMTPVFDFNALSKAVTTMLSMDYKTMGRRGKEIMENEFSREAYVGQTVRLYEELWIQYGKGGRQVEYARS</sequence>
<gene>
    <name evidence="3" type="ordered locus">KNP414_06764</name>
</gene>